<dbReference type="GO" id="GO:0045010">
    <property type="term" value="P:actin nucleation"/>
    <property type="evidence" value="ECO:0007669"/>
    <property type="project" value="InterPro"/>
</dbReference>
<evidence type="ECO:0000313" key="9">
    <source>
        <dbReference type="EMBL" id="TVU32381.1"/>
    </source>
</evidence>
<dbReference type="Gene3D" id="1.20.58.2220">
    <property type="entry name" value="Formin, FH2 domain"/>
    <property type="match status" value="1"/>
</dbReference>
<evidence type="ECO:0000256" key="1">
    <source>
        <dbReference type="ARBA" id="ARBA00004167"/>
    </source>
</evidence>
<organism evidence="9 10">
    <name type="scientific">Eragrostis curvula</name>
    <name type="common">weeping love grass</name>
    <dbReference type="NCBI Taxonomy" id="38414"/>
    <lineage>
        <taxon>Eukaryota</taxon>
        <taxon>Viridiplantae</taxon>
        <taxon>Streptophyta</taxon>
        <taxon>Embryophyta</taxon>
        <taxon>Tracheophyta</taxon>
        <taxon>Spermatophyta</taxon>
        <taxon>Magnoliopsida</taxon>
        <taxon>Liliopsida</taxon>
        <taxon>Poales</taxon>
        <taxon>Poaceae</taxon>
        <taxon>PACMAD clade</taxon>
        <taxon>Chloridoideae</taxon>
        <taxon>Eragrostideae</taxon>
        <taxon>Eragrostidinae</taxon>
        <taxon>Eragrostis</taxon>
    </lineage>
</organism>
<protein>
    <recommendedName>
        <fullName evidence="8">FH2 domain-containing protein</fullName>
    </recommendedName>
</protein>
<sequence>MAGWRRRRRATGKTSDVFPNRVQCSRTSPRSRSGMWRRYGLARDEARRMVAAVDAALWATLGLPADDDGRFDGGRGSWISGLAASSGASDAIVPLGLVAARIPTSGATWRPSTFPFAAAPHPRQLMSTRDVHIRAQPRAGDVQLASWNLRRLAGLRPIDRGGILHGMPPSDIKQYRTWEPPATSQSRANPSVCSFMRDEVIQQYLNNSAALAMPRQVCLLGAPRCHGVGMILGALGVSKDQVRDALLEGNAHGLGVDALRMLTQIVLNNEEELKLKYFKDDSKSKLCPVEDFLKAILDVPFAFKRVDAMLYIASFYLEVNQLRMSYATLEAACQEMRSSRLFHKVLEAVLNFGNFMSIRVWDHTCDANEEDEYQEYGELWQQIYQKGNDLLKWDSPKHFKHRNLRMLTISGFQVEEKFLRYVRQVMVAAVNLHLISLFDGAYCRGCQFRPSTRYPRTDGERDQLKKQISEWRSSPIEIKIDI</sequence>
<dbReference type="InterPro" id="IPR042201">
    <property type="entry name" value="FH2_Formin_sf"/>
</dbReference>
<dbReference type="InterPro" id="IPR015425">
    <property type="entry name" value="FH2_Formin"/>
</dbReference>
<dbReference type="PANTHER" id="PTHR23213">
    <property type="entry name" value="FORMIN-RELATED"/>
    <property type="match status" value="1"/>
</dbReference>
<feature type="region of interest" description="Disordered" evidence="7">
    <location>
        <begin position="1"/>
        <end position="32"/>
    </location>
</feature>
<evidence type="ECO:0000256" key="4">
    <source>
        <dbReference type="ARBA" id="ARBA00022989"/>
    </source>
</evidence>
<dbReference type="EMBL" id="RWGY01000011">
    <property type="protein sequence ID" value="TVU32381.1"/>
    <property type="molecule type" value="Genomic_DNA"/>
</dbReference>
<proteinExistence type="inferred from homology"/>
<keyword evidence="5" id="KW-0472">Membrane</keyword>
<dbReference type="OrthoDB" id="1668162at2759"/>
<dbReference type="Gramene" id="TVU32381">
    <property type="protein sequence ID" value="TVU32381"/>
    <property type="gene ID" value="EJB05_24110"/>
</dbReference>
<feature type="non-terminal residue" evidence="9">
    <location>
        <position position="1"/>
    </location>
</feature>
<dbReference type="GO" id="GO:0016020">
    <property type="term" value="C:membrane"/>
    <property type="evidence" value="ECO:0007669"/>
    <property type="project" value="UniProtKB-SubCell"/>
</dbReference>
<feature type="domain" description="FH2" evidence="8">
    <location>
        <begin position="145"/>
        <end position="482"/>
    </location>
</feature>
<comment type="subcellular location">
    <subcellularLocation>
        <location evidence="1">Membrane</location>
        <topology evidence="1">Single-pass membrane protein</topology>
    </subcellularLocation>
</comment>
<feature type="compositionally biased region" description="Basic residues" evidence="7">
    <location>
        <begin position="1"/>
        <end position="11"/>
    </location>
</feature>
<comment type="caution">
    <text evidence="9">The sequence shown here is derived from an EMBL/GenBank/DDBJ whole genome shotgun (WGS) entry which is preliminary data.</text>
</comment>
<dbReference type="InterPro" id="IPR027643">
    <property type="entry name" value="Formin-like_plant"/>
</dbReference>
<keyword evidence="3" id="KW-0732">Signal</keyword>
<name>A0A5J9VA54_9POAL</name>
<evidence type="ECO:0000256" key="7">
    <source>
        <dbReference type="SAM" id="MobiDB-lite"/>
    </source>
</evidence>
<dbReference type="Proteomes" id="UP000324897">
    <property type="component" value="Chromosome 1"/>
</dbReference>
<dbReference type="AlphaFoldDB" id="A0A5J9VA54"/>
<dbReference type="Pfam" id="PF02181">
    <property type="entry name" value="FH2"/>
    <property type="match status" value="1"/>
</dbReference>
<keyword evidence="10" id="KW-1185">Reference proteome</keyword>
<accession>A0A5J9VA54</accession>
<dbReference type="PROSITE" id="PS51444">
    <property type="entry name" value="FH2"/>
    <property type="match status" value="1"/>
</dbReference>
<keyword evidence="4" id="KW-1133">Transmembrane helix</keyword>
<reference evidence="9 10" key="1">
    <citation type="journal article" date="2019" name="Sci. Rep.">
        <title>A high-quality genome of Eragrostis curvula grass provides insights into Poaceae evolution and supports new strategies to enhance forage quality.</title>
        <authorList>
            <person name="Carballo J."/>
            <person name="Santos B.A.C.M."/>
            <person name="Zappacosta D."/>
            <person name="Garbus I."/>
            <person name="Selva J.P."/>
            <person name="Gallo C.A."/>
            <person name="Diaz A."/>
            <person name="Albertini E."/>
            <person name="Caccamo M."/>
            <person name="Echenique V."/>
        </authorList>
    </citation>
    <scope>NUCLEOTIDE SEQUENCE [LARGE SCALE GENOMIC DNA]</scope>
    <source>
        <strain evidence="10">cv. Victoria</strain>
        <tissue evidence="9">Leaf</tissue>
    </source>
</reference>
<evidence type="ECO:0000259" key="8">
    <source>
        <dbReference type="PROSITE" id="PS51444"/>
    </source>
</evidence>
<evidence type="ECO:0000313" key="10">
    <source>
        <dbReference type="Proteomes" id="UP000324897"/>
    </source>
</evidence>
<feature type="compositionally biased region" description="Polar residues" evidence="7">
    <location>
        <begin position="22"/>
        <end position="31"/>
    </location>
</feature>
<dbReference type="GO" id="GO:0051015">
    <property type="term" value="F:actin filament binding"/>
    <property type="evidence" value="ECO:0007669"/>
    <property type="project" value="InterPro"/>
</dbReference>
<dbReference type="PANTHER" id="PTHR23213:SF347">
    <property type="entry name" value="FORMIN-LIKE PROTEIN 14"/>
    <property type="match status" value="1"/>
</dbReference>
<evidence type="ECO:0000256" key="6">
    <source>
        <dbReference type="ARBA" id="ARBA00025793"/>
    </source>
</evidence>
<comment type="similarity">
    <text evidence="6">Belongs to the formin-like family. Class-I subfamily.</text>
</comment>
<evidence type="ECO:0000256" key="3">
    <source>
        <dbReference type="ARBA" id="ARBA00022729"/>
    </source>
</evidence>
<evidence type="ECO:0000256" key="5">
    <source>
        <dbReference type="ARBA" id="ARBA00023136"/>
    </source>
</evidence>
<evidence type="ECO:0000256" key="2">
    <source>
        <dbReference type="ARBA" id="ARBA00022692"/>
    </source>
</evidence>
<dbReference type="SUPFAM" id="SSF101447">
    <property type="entry name" value="Formin homology 2 domain (FH2 domain)"/>
    <property type="match status" value="1"/>
</dbReference>
<keyword evidence="2" id="KW-0812">Transmembrane</keyword>
<gene>
    <name evidence="9" type="ORF">EJB05_24110</name>
</gene>